<evidence type="ECO:0000259" key="6">
    <source>
        <dbReference type="Pfam" id="PF01694"/>
    </source>
</evidence>
<organism evidence="7 8">
    <name type="scientific">Xanthomonas campestris pv. phaseoli</name>
    <dbReference type="NCBI Taxonomy" id="317013"/>
    <lineage>
        <taxon>Bacteria</taxon>
        <taxon>Pseudomonadati</taxon>
        <taxon>Pseudomonadota</taxon>
        <taxon>Gammaproteobacteria</taxon>
        <taxon>Lysobacterales</taxon>
        <taxon>Lysobacteraceae</taxon>
        <taxon>Xanthomonas</taxon>
    </lineage>
</organism>
<evidence type="ECO:0000256" key="4">
    <source>
        <dbReference type="ARBA" id="ARBA00023136"/>
    </source>
</evidence>
<dbReference type="GO" id="GO:0004252">
    <property type="term" value="F:serine-type endopeptidase activity"/>
    <property type="evidence" value="ECO:0007669"/>
    <property type="project" value="InterPro"/>
</dbReference>
<reference evidence="7 8" key="1">
    <citation type="submission" date="2017-10" db="EMBL/GenBank/DDBJ databases">
        <authorList>
            <person name="Regsiter A."/>
            <person name="William W."/>
        </authorList>
    </citation>
    <scope>NUCLEOTIDE SEQUENCE [LARGE SCALE GENOMIC DNA]</scope>
    <source>
        <strain evidence="7 8">CFBP6991</strain>
    </source>
</reference>
<evidence type="ECO:0000313" key="8">
    <source>
        <dbReference type="Proteomes" id="UP000234345"/>
    </source>
</evidence>
<protein>
    <recommendedName>
        <fullName evidence="6">Peptidase S54 rhomboid domain-containing protein</fullName>
    </recommendedName>
</protein>
<feature type="transmembrane region" description="Helical" evidence="5">
    <location>
        <begin position="255"/>
        <end position="274"/>
    </location>
</feature>
<sequence length="292" mass="32119">MLPPVCFTEIAQALHRKMLLQYRALLLLVLCILVGSGVAGYATGDGFFLKASLAVAVLLVFVLLQYFCVLVLLERVREYSRLFSWCYLQPQAPVVWMAALMVLAGSAQYLAQSRIGDLSRVIETYGLVFNRVPQDPWRYLTGPFLHAGLAHWIANFSLLMVGSGFAFAFGKNAVLWSVFAAGVFLPGIALTFLPHWIGLDAFLGVSGGVFALLGWVVGITLRNRQVFPAGLWWVMGYFSLATVLVASLLDAHASWFAHLFGFFIGLLLGMAEIGMKFELGISRKVVRSSDEA</sequence>
<comment type="caution">
    <text evidence="7">The sequence shown here is derived from an EMBL/GenBank/DDBJ whole genome shotgun (WGS) entry which is preliminary data.</text>
</comment>
<dbReference type="InterPro" id="IPR022764">
    <property type="entry name" value="Peptidase_S54_rhomboid_dom"/>
</dbReference>
<keyword evidence="2 5" id="KW-0812">Transmembrane</keyword>
<evidence type="ECO:0000256" key="2">
    <source>
        <dbReference type="ARBA" id="ARBA00022692"/>
    </source>
</evidence>
<feature type="transmembrane region" description="Helical" evidence="5">
    <location>
        <begin position="201"/>
        <end position="219"/>
    </location>
</feature>
<dbReference type="GO" id="GO:0016020">
    <property type="term" value="C:membrane"/>
    <property type="evidence" value="ECO:0007669"/>
    <property type="project" value="UniProtKB-SubCell"/>
</dbReference>
<feature type="transmembrane region" description="Helical" evidence="5">
    <location>
        <begin position="144"/>
        <end position="167"/>
    </location>
</feature>
<dbReference type="EMBL" id="OCZC01000009">
    <property type="protein sequence ID" value="SOO22116.1"/>
    <property type="molecule type" value="Genomic_DNA"/>
</dbReference>
<feature type="transmembrane region" description="Helical" evidence="5">
    <location>
        <begin position="24"/>
        <end position="42"/>
    </location>
</feature>
<feature type="transmembrane region" description="Helical" evidence="5">
    <location>
        <begin position="174"/>
        <end position="195"/>
    </location>
</feature>
<keyword evidence="3 5" id="KW-1133">Transmembrane helix</keyword>
<accession>A0A7Z7IXM3</accession>
<dbReference type="Proteomes" id="UP000234345">
    <property type="component" value="Unassembled WGS sequence"/>
</dbReference>
<feature type="transmembrane region" description="Helical" evidence="5">
    <location>
        <begin position="94"/>
        <end position="111"/>
    </location>
</feature>
<keyword evidence="4 5" id="KW-0472">Membrane</keyword>
<evidence type="ECO:0000256" key="1">
    <source>
        <dbReference type="ARBA" id="ARBA00004141"/>
    </source>
</evidence>
<comment type="subcellular location">
    <subcellularLocation>
        <location evidence="1">Membrane</location>
        <topology evidence="1">Multi-pass membrane protein</topology>
    </subcellularLocation>
</comment>
<dbReference type="InterPro" id="IPR035952">
    <property type="entry name" value="Rhomboid-like_sf"/>
</dbReference>
<dbReference type="Pfam" id="PF01694">
    <property type="entry name" value="Rhomboid"/>
    <property type="match status" value="1"/>
</dbReference>
<dbReference type="AlphaFoldDB" id="A0A7Z7IXM3"/>
<evidence type="ECO:0000256" key="3">
    <source>
        <dbReference type="ARBA" id="ARBA00022989"/>
    </source>
</evidence>
<feature type="domain" description="Peptidase S54 rhomboid" evidence="6">
    <location>
        <begin position="135"/>
        <end position="270"/>
    </location>
</feature>
<dbReference type="SUPFAM" id="SSF144091">
    <property type="entry name" value="Rhomboid-like"/>
    <property type="match status" value="1"/>
</dbReference>
<dbReference type="Gene3D" id="1.20.1540.10">
    <property type="entry name" value="Rhomboid-like"/>
    <property type="match status" value="1"/>
</dbReference>
<gene>
    <name evidence="7" type="ORF">XFF6991_110004</name>
</gene>
<name>A0A7Z7IXM3_XANCH</name>
<proteinExistence type="predicted"/>
<feature type="transmembrane region" description="Helical" evidence="5">
    <location>
        <begin position="48"/>
        <end position="73"/>
    </location>
</feature>
<evidence type="ECO:0000313" key="7">
    <source>
        <dbReference type="EMBL" id="SOO22116.1"/>
    </source>
</evidence>
<feature type="transmembrane region" description="Helical" evidence="5">
    <location>
        <begin position="231"/>
        <end position="249"/>
    </location>
</feature>
<evidence type="ECO:0000256" key="5">
    <source>
        <dbReference type="SAM" id="Phobius"/>
    </source>
</evidence>